<dbReference type="Proteomes" id="UP000293638">
    <property type="component" value="Unassembled WGS sequence"/>
</dbReference>
<dbReference type="Pfam" id="PF00535">
    <property type="entry name" value="Glycos_transf_2"/>
    <property type="match status" value="1"/>
</dbReference>
<feature type="domain" description="Glycosyltransferase 2-like" evidence="2">
    <location>
        <begin position="49"/>
        <end position="174"/>
    </location>
</feature>
<evidence type="ECO:0000313" key="4">
    <source>
        <dbReference type="Proteomes" id="UP000293638"/>
    </source>
</evidence>
<dbReference type="InterPro" id="IPR029044">
    <property type="entry name" value="Nucleotide-diphossugar_trans"/>
</dbReference>
<dbReference type="Gene3D" id="3.90.550.10">
    <property type="entry name" value="Spore Coat Polysaccharide Biosynthesis Protein SpsA, Chain A"/>
    <property type="match status" value="1"/>
</dbReference>
<dbReference type="InterPro" id="IPR001173">
    <property type="entry name" value="Glyco_trans_2-like"/>
</dbReference>
<dbReference type="AlphaFoldDB" id="A0A4Q7NWC1"/>
<keyword evidence="3" id="KW-0808">Transferase</keyword>
<dbReference type="EMBL" id="SGXD01000001">
    <property type="protein sequence ID" value="RZS91603.1"/>
    <property type="molecule type" value="Genomic_DNA"/>
</dbReference>
<dbReference type="GO" id="GO:0016740">
    <property type="term" value="F:transferase activity"/>
    <property type="evidence" value="ECO:0007669"/>
    <property type="project" value="UniProtKB-KW"/>
</dbReference>
<comment type="caution">
    <text evidence="3">The sequence shown here is derived from an EMBL/GenBank/DDBJ whole genome shotgun (WGS) entry which is preliminary data.</text>
</comment>
<organism evidence="3 4">
    <name type="scientific">Motilibacter rhizosphaerae</name>
    <dbReference type="NCBI Taxonomy" id="598652"/>
    <lineage>
        <taxon>Bacteria</taxon>
        <taxon>Bacillati</taxon>
        <taxon>Actinomycetota</taxon>
        <taxon>Actinomycetes</taxon>
        <taxon>Motilibacterales</taxon>
        <taxon>Motilibacteraceae</taxon>
        <taxon>Motilibacter</taxon>
    </lineage>
</organism>
<name>A0A4Q7NWC1_9ACTN</name>
<evidence type="ECO:0000256" key="1">
    <source>
        <dbReference type="ARBA" id="ARBA00006739"/>
    </source>
</evidence>
<reference evidence="3 4" key="1">
    <citation type="submission" date="2019-02" db="EMBL/GenBank/DDBJ databases">
        <title>Genomic Encyclopedia of Type Strains, Phase IV (KMG-IV): sequencing the most valuable type-strain genomes for metagenomic binning, comparative biology and taxonomic classification.</title>
        <authorList>
            <person name="Goeker M."/>
        </authorList>
    </citation>
    <scope>NUCLEOTIDE SEQUENCE [LARGE SCALE GENOMIC DNA]</scope>
    <source>
        <strain evidence="3 4">DSM 45622</strain>
    </source>
</reference>
<sequence length="371" mass="40006">MAGLIQATTLGGVSLPNIHSLGTDSTRAPLRVLVTAERRDIDPAGPSVSVVVPAMNEAKNLPWLAAHMPAGVAEIILVDGRSVDDTVEVARALWPDVRVVTQTRRGKGNALACGFHAATGDITVMIDADGSMDPGEIPFFVDALVAGADYAKGSRFSAGGGSSDITRVRSWGNWALNALTNTVHGTRYRDLCYGYNAFWTRILPVLDMDAGQIGDDSDERKWGDGFEVETLINIRVHTAGLTIAEVASFESERLHGQSNLNAVSDGLRVLRTIAIEKREVLNGQRLRSLSQNVTAPAPLDLEPLGAASLVEELEDLDQLATTEDSALEALPEQVQRERVESVIDLREEAEIRRPVALQVDSEVRAPRDFAV</sequence>
<dbReference type="PANTHER" id="PTHR48090">
    <property type="entry name" value="UNDECAPRENYL-PHOSPHATE 4-DEOXY-4-FORMAMIDO-L-ARABINOSE TRANSFERASE-RELATED"/>
    <property type="match status" value="1"/>
</dbReference>
<evidence type="ECO:0000259" key="2">
    <source>
        <dbReference type="Pfam" id="PF00535"/>
    </source>
</evidence>
<dbReference type="CDD" id="cd04179">
    <property type="entry name" value="DPM_DPG-synthase_like"/>
    <property type="match status" value="1"/>
</dbReference>
<keyword evidence="4" id="KW-1185">Reference proteome</keyword>
<accession>A0A4Q7NWC1</accession>
<protein>
    <submittedName>
        <fullName evidence="3">Glycosyltransferase involved in cell wall biosynthesis</fullName>
    </submittedName>
</protein>
<gene>
    <name evidence="3" type="ORF">EV189_0850</name>
</gene>
<evidence type="ECO:0000313" key="3">
    <source>
        <dbReference type="EMBL" id="RZS91603.1"/>
    </source>
</evidence>
<dbReference type="SUPFAM" id="SSF53448">
    <property type="entry name" value="Nucleotide-diphospho-sugar transferases"/>
    <property type="match status" value="1"/>
</dbReference>
<comment type="similarity">
    <text evidence="1">Belongs to the glycosyltransferase 2 family.</text>
</comment>
<proteinExistence type="inferred from homology"/>
<dbReference type="PANTHER" id="PTHR48090:SF7">
    <property type="entry name" value="RFBJ PROTEIN"/>
    <property type="match status" value="1"/>
</dbReference>
<dbReference type="InterPro" id="IPR050256">
    <property type="entry name" value="Glycosyltransferase_2"/>
</dbReference>